<feature type="compositionally biased region" description="Polar residues" evidence="2">
    <location>
        <begin position="118"/>
        <end position="128"/>
    </location>
</feature>
<dbReference type="PANTHER" id="PTHR21666">
    <property type="entry name" value="PEPTIDASE-RELATED"/>
    <property type="match status" value="1"/>
</dbReference>
<dbReference type="CDD" id="cd12797">
    <property type="entry name" value="M23_peptidase"/>
    <property type="match status" value="1"/>
</dbReference>
<comment type="similarity">
    <text evidence="1">Belongs to the E.coli NlpD/Haemophilus LppB family.</text>
</comment>
<feature type="compositionally biased region" description="Polar residues" evidence="2">
    <location>
        <begin position="94"/>
        <end position="107"/>
    </location>
</feature>
<feature type="region of interest" description="Disordered" evidence="2">
    <location>
        <begin position="50"/>
        <end position="164"/>
    </location>
</feature>
<accession>V5SDM3</accession>
<dbReference type="InterPro" id="IPR018392">
    <property type="entry name" value="LysM"/>
</dbReference>
<sequence>MLKSLRKCHRSFGVSGGGSVLAVAAAAALAGCSADISRFDLGNPDGARVQSGYAPSVGMNGRSTSSEFGTAAHDRPSQRPSQVSRSDLPPPDGQFTTSALSPQSDSYGSGYGHRPAQHPSQQDYGSNRYQSPSYGSPAPSGYGGSRDVAPVASYDSRGGGDSIEVRAGDTLYGLSRRHGVSVNDLMRANGLTSSNLQPGQRLVLPSGSGASPQHQPGYETPRVAAASVAPAAQAPSDWSDTYTVQPGDSLYAIARSNGISLADLERYNGIQDSRRVMPGTVLRVPGEAGASTQVAEVPPAYQPPPAYQAPAAQQPMPRTTIETRPVQTQEHRPAQEARNPTGTVRLGDQRAMPPGSTAQQPTLLNGASTPPANGEQQRVARLETPGSASDAVSPSAPQHSGSVAGSSKLRWPVVGKVVGGFGPRPDGTHNDGVNLSAPMGTDIHAAENGVVAYAGDELKGYGNLVLIRHDNGWVTAYAHADEILVKRGDRINRGQVIAKVGRTGQVDQPQLHFELRQGQKPVDPTPFMERI</sequence>
<feature type="domain" description="LysM" evidence="3">
    <location>
        <begin position="161"/>
        <end position="204"/>
    </location>
</feature>
<dbReference type="PROSITE" id="PS51782">
    <property type="entry name" value="LYSM"/>
    <property type="match status" value="2"/>
</dbReference>
<feature type="compositionally biased region" description="Polar residues" evidence="2">
    <location>
        <begin position="386"/>
        <end position="405"/>
    </location>
</feature>
<evidence type="ECO:0000259" key="3">
    <source>
        <dbReference type="PROSITE" id="PS51782"/>
    </source>
</evidence>
<dbReference type="Gene3D" id="3.10.350.10">
    <property type="entry name" value="LysM domain"/>
    <property type="match status" value="2"/>
</dbReference>
<feature type="domain" description="LysM" evidence="3">
    <location>
        <begin position="240"/>
        <end position="284"/>
    </location>
</feature>
<organism evidence="4 5">
    <name type="scientific">Hyphomicrobium nitrativorans NL23</name>
    <dbReference type="NCBI Taxonomy" id="1029756"/>
    <lineage>
        <taxon>Bacteria</taxon>
        <taxon>Pseudomonadati</taxon>
        <taxon>Pseudomonadota</taxon>
        <taxon>Alphaproteobacteria</taxon>
        <taxon>Hyphomicrobiales</taxon>
        <taxon>Hyphomicrobiaceae</taxon>
        <taxon>Hyphomicrobium</taxon>
    </lineage>
</organism>
<feature type="compositionally biased region" description="Polar residues" evidence="2">
    <location>
        <begin position="356"/>
        <end position="376"/>
    </location>
</feature>
<dbReference type="InterPro" id="IPR011055">
    <property type="entry name" value="Dup_hybrid_motif"/>
</dbReference>
<evidence type="ECO:0000313" key="4">
    <source>
        <dbReference type="EMBL" id="AHB48587.1"/>
    </source>
</evidence>
<dbReference type="InterPro" id="IPR050570">
    <property type="entry name" value="Cell_wall_metabolism_enzyme"/>
</dbReference>
<keyword evidence="5" id="KW-1185">Reference proteome</keyword>
<dbReference type="Pfam" id="PF01476">
    <property type="entry name" value="LysM"/>
    <property type="match status" value="2"/>
</dbReference>
<proteinExistence type="inferred from homology"/>
<evidence type="ECO:0000313" key="5">
    <source>
        <dbReference type="Proteomes" id="UP000018542"/>
    </source>
</evidence>
<dbReference type="AlphaFoldDB" id="V5SDM3"/>
<dbReference type="CDD" id="cd00118">
    <property type="entry name" value="LysM"/>
    <property type="match status" value="2"/>
</dbReference>
<dbReference type="SUPFAM" id="SSF54106">
    <property type="entry name" value="LysM domain"/>
    <property type="match status" value="2"/>
</dbReference>
<dbReference type="PATRIC" id="fig|1029756.8.peg.1998"/>
<dbReference type="PROSITE" id="PS51257">
    <property type="entry name" value="PROKAR_LIPOPROTEIN"/>
    <property type="match status" value="1"/>
</dbReference>
<evidence type="ECO:0000256" key="1">
    <source>
        <dbReference type="ARBA" id="ARBA00038420"/>
    </source>
</evidence>
<name>V5SDM3_9HYPH</name>
<dbReference type="Pfam" id="PF01551">
    <property type="entry name" value="Peptidase_M23"/>
    <property type="match status" value="1"/>
</dbReference>
<reference evidence="4 5" key="1">
    <citation type="journal article" date="2014" name="Genome Announc.">
        <title>Complete Genome Sequence of Hyphomicrobium nitrativorans Strain NL23, a Denitrifying Bacterium Isolated from Biofilm of a Methanol-Fed Denitrification System Treating Seawater at the Montreal Biodome.</title>
        <authorList>
            <person name="Martineau C."/>
            <person name="Villeneuve C."/>
            <person name="Mauffrey F."/>
            <person name="Villemur R."/>
        </authorList>
    </citation>
    <scope>NUCLEOTIDE SEQUENCE [LARGE SCALE GENOMIC DNA]</scope>
    <source>
        <strain evidence="4">NL23</strain>
    </source>
</reference>
<dbReference type="Gene3D" id="2.70.70.10">
    <property type="entry name" value="Glucose Permease (Domain IIA)"/>
    <property type="match status" value="1"/>
</dbReference>
<dbReference type="GO" id="GO:0004222">
    <property type="term" value="F:metalloendopeptidase activity"/>
    <property type="evidence" value="ECO:0007669"/>
    <property type="project" value="TreeGrafter"/>
</dbReference>
<dbReference type="STRING" id="1029756.W911_09605"/>
<feature type="compositionally biased region" description="Low complexity" evidence="2">
    <location>
        <begin position="129"/>
        <end position="140"/>
    </location>
</feature>
<dbReference type="PANTHER" id="PTHR21666:SF263">
    <property type="entry name" value="MUREIN HYDROLASE ACTIVATOR NLPD"/>
    <property type="match status" value="1"/>
</dbReference>
<feature type="region of interest" description="Disordered" evidence="2">
    <location>
        <begin position="324"/>
        <end position="407"/>
    </location>
</feature>
<dbReference type="EMBL" id="CP006912">
    <property type="protein sequence ID" value="AHB48587.1"/>
    <property type="molecule type" value="Genomic_DNA"/>
</dbReference>
<dbReference type="KEGG" id="hni:W911_09605"/>
<dbReference type="HOGENOM" id="CLU_029425_0_0_5"/>
<gene>
    <name evidence="4" type="ORF">W911_09605</name>
</gene>
<protein>
    <submittedName>
        <fullName evidence="4">Peptidase M23</fullName>
    </submittedName>
</protein>
<evidence type="ECO:0000256" key="2">
    <source>
        <dbReference type="SAM" id="MobiDB-lite"/>
    </source>
</evidence>
<dbReference type="InterPro" id="IPR016047">
    <property type="entry name" value="M23ase_b-sheet_dom"/>
</dbReference>
<dbReference type="Proteomes" id="UP000018542">
    <property type="component" value="Chromosome"/>
</dbReference>
<dbReference type="SMART" id="SM00257">
    <property type="entry name" value="LysM"/>
    <property type="match status" value="2"/>
</dbReference>
<dbReference type="InterPro" id="IPR036779">
    <property type="entry name" value="LysM_dom_sf"/>
</dbReference>
<dbReference type="SUPFAM" id="SSF51261">
    <property type="entry name" value="Duplicated hybrid motif"/>
    <property type="match status" value="1"/>
</dbReference>